<evidence type="ECO:0000313" key="2">
    <source>
        <dbReference type="Proteomes" id="UP000183339"/>
    </source>
</evidence>
<dbReference type="OrthoDB" id="8564206at2"/>
<dbReference type="AlphaFoldDB" id="A0A1I0AAF1"/>
<dbReference type="EMBL" id="FOHI01000002">
    <property type="protein sequence ID" value="SES90658.1"/>
    <property type="molecule type" value="Genomic_DNA"/>
</dbReference>
<dbReference type="RefSeq" id="WP_081355663.1">
    <property type="nucleotide sequence ID" value="NZ_FOHI01000002.1"/>
</dbReference>
<accession>A0A1I0AAF1</accession>
<dbReference type="Proteomes" id="UP000183339">
    <property type="component" value="Unassembled WGS sequence"/>
</dbReference>
<proteinExistence type="predicted"/>
<reference evidence="1 2" key="1">
    <citation type="submission" date="2016-10" db="EMBL/GenBank/DDBJ databases">
        <authorList>
            <person name="de Groot N.N."/>
        </authorList>
    </citation>
    <scope>NUCLEOTIDE SEQUENCE [LARGE SCALE GENOMIC DNA]</scope>
    <source>
        <strain evidence="1 2">Nl7</strain>
    </source>
</reference>
<gene>
    <name evidence="1" type="ORF">SAMN05216412_102156</name>
</gene>
<name>A0A1I0AAF1_9PROT</name>
<protein>
    <submittedName>
        <fullName evidence="1">Uncharacterized protein</fullName>
    </submittedName>
</protein>
<sequence>MTAQYKRVDKMKEELDALRKYRDTLPAVFKFNRQDAATRNGEDRMSTRPESEAINEITVRLGPDIDERLTRLVEEYGHNKQYYLIELARNGIEALEDALEADRVVMLSRLKGEKMIPLEDIMRKYDIQD</sequence>
<evidence type="ECO:0000313" key="1">
    <source>
        <dbReference type="EMBL" id="SES90658.1"/>
    </source>
</evidence>
<organism evidence="1 2">
    <name type="scientific">Nitrosospira multiformis</name>
    <dbReference type="NCBI Taxonomy" id="1231"/>
    <lineage>
        <taxon>Bacteria</taxon>
        <taxon>Pseudomonadati</taxon>
        <taxon>Pseudomonadota</taxon>
        <taxon>Betaproteobacteria</taxon>
        <taxon>Nitrosomonadales</taxon>
        <taxon>Nitrosomonadaceae</taxon>
        <taxon>Nitrosospira</taxon>
    </lineage>
</organism>